<evidence type="ECO:0000313" key="2">
    <source>
        <dbReference type="EMBL" id="ODV88330.1"/>
    </source>
</evidence>
<organism evidence="2 3">
    <name type="scientific">Tortispora caseinolytica NRRL Y-17796</name>
    <dbReference type="NCBI Taxonomy" id="767744"/>
    <lineage>
        <taxon>Eukaryota</taxon>
        <taxon>Fungi</taxon>
        <taxon>Dikarya</taxon>
        <taxon>Ascomycota</taxon>
        <taxon>Saccharomycotina</taxon>
        <taxon>Trigonopsidomycetes</taxon>
        <taxon>Trigonopsidales</taxon>
        <taxon>Trigonopsidaceae</taxon>
        <taxon>Tortispora</taxon>
    </lineage>
</organism>
<gene>
    <name evidence="2" type="ORF">CANCADRAFT_144646</name>
</gene>
<accession>A0A1E4T996</accession>
<feature type="compositionally biased region" description="Polar residues" evidence="1">
    <location>
        <begin position="1"/>
        <end position="12"/>
    </location>
</feature>
<name>A0A1E4T996_9ASCO</name>
<dbReference type="EMBL" id="KV453844">
    <property type="protein sequence ID" value="ODV88330.1"/>
    <property type="molecule type" value="Genomic_DNA"/>
</dbReference>
<dbReference type="Proteomes" id="UP000095023">
    <property type="component" value="Unassembled WGS sequence"/>
</dbReference>
<evidence type="ECO:0000256" key="1">
    <source>
        <dbReference type="SAM" id="MobiDB-lite"/>
    </source>
</evidence>
<proteinExistence type="predicted"/>
<feature type="compositionally biased region" description="Basic residues" evidence="1">
    <location>
        <begin position="39"/>
        <end position="49"/>
    </location>
</feature>
<evidence type="ECO:0000313" key="3">
    <source>
        <dbReference type="Proteomes" id="UP000095023"/>
    </source>
</evidence>
<feature type="region of interest" description="Disordered" evidence="1">
    <location>
        <begin position="1"/>
        <end position="49"/>
    </location>
</feature>
<reference evidence="3" key="1">
    <citation type="submission" date="2016-02" db="EMBL/GenBank/DDBJ databases">
        <title>Comparative genomics of biotechnologically important yeasts.</title>
        <authorList>
            <consortium name="DOE Joint Genome Institute"/>
            <person name="Riley R."/>
            <person name="Haridas S."/>
            <person name="Wolfe K.H."/>
            <person name="Lopes M.R."/>
            <person name="Hittinger C.T."/>
            <person name="Goker M."/>
            <person name="Salamov A."/>
            <person name="Wisecaver J."/>
            <person name="Long T.M."/>
            <person name="Aerts A.L."/>
            <person name="Barry K."/>
            <person name="Choi C."/>
            <person name="Clum A."/>
            <person name="Coughlan A.Y."/>
            <person name="Deshpande S."/>
            <person name="Douglass A.P."/>
            <person name="Hanson S.J."/>
            <person name="Klenk H.-P."/>
            <person name="Labutti K."/>
            <person name="Lapidus A."/>
            <person name="Lindquist E."/>
            <person name="Lipzen A."/>
            <person name="Meier-Kolthoff J.P."/>
            <person name="Ohm R.A."/>
            <person name="Otillar R.P."/>
            <person name="Pangilinan J."/>
            <person name="Peng Y."/>
            <person name="Rokas A."/>
            <person name="Rosa C.A."/>
            <person name="Scheuner C."/>
            <person name="Sibirny A.A."/>
            <person name="Slot J.C."/>
            <person name="Stielow J.B."/>
            <person name="Sun H."/>
            <person name="Kurtzman C.P."/>
            <person name="Blackwell M."/>
            <person name="Jeffries T.W."/>
            <person name="Grigoriev I.V."/>
        </authorList>
    </citation>
    <scope>NUCLEOTIDE SEQUENCE [LARGE SCALE GENOMIC DNA]</scope>
    <source>
        <strain evidence="3">NRRL Y-17796</strain>
    </source>
</reference>
<sequence length="94" mass="10251">MTTVVSSRSVKATRSGIRKSQRSVLSKSKLAASKTTRSISKKRAKKDARNLKYRLPKSAKQDTEMEDIEVTSESAAIEPLITVNGTTLGSQPVE</sequence>
<keyword evidence="3" id="KW-1185">Reference proteome</keyword>
<dbReference type="AlphaFoldDB" id="A0A1E4T996"/>
<feature type="compositionally biased region" description="Low complexity" evidence="1">
    <location>
        <begin position="22"/>
        <end position="38"/>
    </location>
</feature>
<protein>
    <submittedName>
        <fullName evidence="2">Uncharacterized protein</fullName>
    </submittedName>
</protein>